<keyword evidence="1" id="KW-1133">Transmembrane helix</keyword>
<keyword evidence="1" id="KW-0472">Membrane</keyword>
<sequence>MNNNIVGATLSLVLFLYFIVLIGRLIFDWIQVFSRDWRPTGPLLVIAEGVYSLTDPPLRALRKVIPPLRLGNVALDLGFLVLILAVSIARSFAAQIPF</sequence>
<proteinExistence type="predicted"/>
<reference evidence="2 3" key="1">
    <citation type="submission" date="2019-06" db="EMBL/GenBank/DDBJ databases">
        <title>Sequencing the genomes of 1000 actinobacteria strains.</title>
        <authorList>
            <person name="Klenk H.-P."/>
        </authorList>
    </citation>
    <scope>NUCLEOTIDE SEQUENCE [LARGE SCALE GENOMIC DNA]</scope>
    <source>
        <strain evidence="2 3">DSM 12335</strain>
    </source>
</reference>
<evidence type="ECO:0000313" key="2">
    <source>
        <dbReference type="EMBL" id="TQL50545.1"/>
    </source>
</evidence>
<dbReference type="EMBL" id="VFOP01000001">
    <property type="protein sequence ID" value="TQL50545.1"/>
    <property type="molecule type" value="Genomic_DNA"/>
</dbReference>
<dbReference type="OrthoDB" id="3216131at2"/>
<dbReference type="AlphaFoldDB" id="A0A542YR30"/>
<comment type="caution">
    <text evidence="2">The sequence shown here is derived from an EMBL/GenBank/DDBJ whole genome shotgun (WGS) entry which is preliminary data.</text>
</comment>
<dbReference type="Pfam" id="PF02325">
    <property type="entry name" value="CCB3_YggT"/>
    <property type="match status" value="1"/>
</dbReference>
<gene>
    <name evidence="2" type="ORF">FB467_1656</name>
</gene>
<name>A0A542YR30_9MICO</name>
<feature type="transmembrane region" description="Helical" evidence="1">
    <location>
        <begin position="73"/>
        <end position="93"/>
    </location>
</feature>
<evidence type="ECO:0000256" key="1">
    <source>
        <dbReference type="SAM" id="Phobius"/>
    </source>
</evidence>
<accession>A0A542YR30</accession>
<keyword evidence="1" id="KW-0812">Transmembrane</keyword>
<feature type="transmembrane region" description="Helical" evidence="1">
    <location>
        <begin position="6"/>
        <end position="27"/>
    </location>
</feature>
<dbReference type="InterPro" id="IPR003425">
    <property type="entry name" value="CCB3/YggT"/>
</dbReference>
<keyword evidence="3" id="KW-1185">Reference proteome</keyword>
<evidence type="ECO:0000313" key="3">
    <source>
        <dbReference type="Proteomes" id="UP000319516"/>
    </source>
</evidence>
<organism evidence="2 3">
    <name type="scientific">Ornithinicoccus hortensis</name>
    <dbReference type="NCBI Taxonomy" id="82346"/>
    <lineage>
        <taxon>Bacteria</taxon>
        <taxon>Bacillati</taxon>
        <taxon>Actinomycetota</taxon>
        <taxon>Actinomycetes</taxon>
        <taxon>Micrococcales</taxon>
        <taxon>Intrasporangiaceae</taxon>
        <taxon>Ornithinicoccus</taxon>
    </lineage>
</organism>
<dbReference type="GO" id="GO:0016020">
    <property type="term" value="C:membrane"/>
    <property type="evidence" value="ECO:0007669"/>
    <property type="project" value="InterPro"/>
</dbReference>
<dbReference type="RefSeq" id="WP_141784669.1">
    <property type="nucleotide sequence ID" value="NZ_BAAAIK010000002.1"/>
</dbReference>
<protein>
    <submittedName>
        <fullName evidence="2">YggT family protein</fullName>
    </submittedName>
</protein>
<dbReference type="Proteomes" id="UP000319516">
    <property type="component" value="Unassembled WGS sequence"/>
</dbReference>